<dbReference type="InterPro" id="IPR003700">
    <property type="entry name" value="Pantoate_hydroxy_MeTrfase"/>
</dbReference>
<keyword evidence="10" id="KW-1185">Reference proteome</keyword>
<evidence type="ECO:0000256" key="5">
    <source>
        <dbReference type="HAMAP-Rule" id="MF_00156"/>
    </source>
</evidence>
<dbReference type="CDD" id="cd06557">
    <property type="entry name" value="KPHMT-like"/>
    <property type="match status" value="1"/>
</dbReference>
<keyword evidence="9" id="KW-0489">Methyltransferase</keyword>
<dbReference type="GO" id="GO:0032259">
    <property type="term" value="P:methylation"/>
    <property type="evidence" value="ECO:0007669"/>
    <property type="project" value="UniProtKB-KW"/>
</dbReference>
<dbReference type="NCBIfam" id="TIGR00222">
    <property type="entry name" value="panB"/>
    <property type="match status" value="1"/>
</dbReference>
<dbReference type="GO" id="GO:0015940">
    <property type="term" value="P:pantothenate biosynthetic process"/>
    <property type="evidence" value="ECO:0007669"/>
    <property type="project" value="UniProtKB-UniRule"/>
</dbReference>
<dbReference type="HAMAP" id="MF_00156">
    <property type="entry name" value="PanB"/>
    <property type="match status" value="1"/>
</dbReference>
<keyword evidence="3 5" id="KW-0808">Transferase</keyword>
<evidence type="ECO:0000256" key="2">
    <source>
        <dbReference type="ARBA" id="ARBA00008676"/>
    </source>
</evidence>
<evidence type="ECO:0000256" key="4">
    <source>
        <dbReference type="ARBA" id="ARBA00022993"/>
    </source>
</evidence>
<organism evidence="9 10">
    <name type="scientific">candidate division MSBL1 archaeon SCGC-AAA259A05</name>
    <dbReference type="NCBI Taxonomy" id="1698259"/>
    <lineage>
        <taxon>Archaea</taxon>
        <taxon>Methanobacteriati</taxon>
        <taxon>Methanobacteriota</taxon>
        <taxon>candidate division MSBL1</taxon>
    </lineage>
</organism>
<dbReference type="PATRIC" id="fig|1698259.3.peg.89"/>
<feature type="binding site" evidence="5 7">
    <location>
        <position position="85"/>
    </location>
    <ligand>
        <name>3-methyl-2-oxobutanoate</name>
        <dbReference type="ChEBI" id="CHEBI:11851"/>
    </ligand>
</feature>
<comment type="function">
    <text evidence="5">Catalyzes the reversible reaction in which hydroxymethyl group from 5,10-methylenetetrahydrofolate is transferred onto alpha-ketoisovalerate to form ketopantoate.</text>
</comment>
<comment type="catalytic activity">
    <reaction evidence="5">
        <text>(6R)-5,10-methylene-5,6,7,8-tetrahydrofolate + 3-methyl-2-oxobutanoate + H2O = 2-dehydropantoate + (6S)-5,6,7,8-tetrahydrofolate</text>
        <dbReference type="Rhea" id="RHEA:11824"/>
        <dbReference type="ChEBI" id="CHEBI:11561"/>
        <dbReference type="ChEBI" id="CHEBI:11851"/>
        <dbReference type="ChEBI" id="CHEBI:15377"/>
        <dbReference type="ChEBI" id="CHEBI:15636"/>
        <dbReference type="ChEBI" id="CHEBI:57453"/>
        <dbReference type="EC" id="2.1.2.11"/>
    </reaction>
</comment>
<keyword evidence="5" id="KW-0963">Cytoplasm</keyword>
<dbReference type="SUPFAM" id="SSF51621">
    <property type="entry name" value="Phosphoenolpyruvate/pyruvate domain"/>
    <property type="match status" value="1"/>
</dbReference>
<evidence type="ECO:0000256" key="6">
    <source>
        <dbReference type="PIRSR" id="PIRSR000388-1"/>
    </source>
</evidence>
<dbReference type="UniPathway" id="UPA00241"/>
<evidence type="ECO:0000256" key="7">
    <source>
        <dbReference type="PIRSR" id="PIRSR000388-2"/>
    </source>
</evidence>
<protein>
    <recommendedName>
        <fullName evidence="5">3-methyl-2-oxobutanoate hydroxymethyltransferase</fullName>
        <ecNumber evidence="5">2.1.2.11</ecNumber>
    </recommendedName>
    <alternativeName>
        <fullName evidence="5">Ketopantoate hydroxymethyltransferase</fullName>
        <shortName evidence="5">KPHMT</shortName>
    </alternativeName>
</protein>
<evidence type="ECO:0000256" key="1">
    <source>
        <dbReference type="ARBA" id="ARBA00005033"/>
    </source>
</evidence>
<comment type="subunit">
    <text evidence="5">Homodecamer; pentamer of dimers.</text>
</comment>
<proteinExistence type="inferred from homology"/>
<gene>
    <name evidence="5" type="primary">panB</name>
    <name evidence="9" type="ORF">AKJ57_01520</name>
</gene>
<dbReference type="GO" id="GO:0005737">
    <property type="term" value="C:cytoplasm"/>
    <property type="evidence" value="ECO:0007669"/>
    <property type="project" value="UniProtKB-SubCell"/>
</dbReference>
<keyword evidence="5 8" id="KW-0460">Magnesium</keyword>
<comment type="pathway">
    <text evidence="5">Cofactor biosynthesis; coenzyme A biosynthesis.</text>
</comment>
<name>A0A133UAZ5_9EURY</name>
<feature type="binding site" evidence="5 7">
    <location>
        <begin position="46"/>
        <end position="47"/>
    </location>
    <ligand>
        <name>3-methyl-2-oxobutanoate</name>
        <dbReference type="ChEBI" id="CHEBI:11851"/>
    </ligand>
</feature>
<feature type="active site" description="Proton acceptor" evidence="5 6">
    <location>
        <position position="184"/>
    </location>
</feature>
<dbReference type="GO" id="GO:0008168">
    <property type="term" value="F:methyltransferase activity"/>
    <property type="evidence" value="ECO:0007669"/>
    <property type="project" value="UniProtKB-KW"/>
</dbReference>
<sequence length="292" mass="32129">MSEKITSKKFQKMKRQGKKIVMLTSYDYPTAKILEDCGIEAILVGDSLGNTILGYKNTLPVTMEEMIHHTKAVTRATGSVLVIADMPFKSYQIDVESAVQNASRFVKEGKAEAVKVEGGREVIGQVRAIRDAGVPVMGHLGLTPQKILQFGSYKPRGMEAKGAKEIIEDALKLEKAGVFSVVLESIPKELAKIITEKLDIPTIGIGAGPHCDGQVLVLHDMLGLSEFRAKFVKRYTDLKSSIEESVKNFLKDVRKGKFPAEEHTYEMGEEELDKLKDCLKLGDADISTSENA</sequence>
<dbReference type="EMBL" id="LHXJ01000011">
    <property type="protein sequence ID" value="KXA91351.1"/>
    <property type="molecule type" value="Genomic_DNA"/>
</dbReference>
<dbReference type="GO" id="GO:0000287">
    <property type="term" value="F:magnesium ion binding"/>
    <property type="evidence" value="ECO:0007669"/>
    <property type="project" value="TreeGrafter"/>
</dbReference>
<dbReference type="InterPro" id="IPR015813">
    <property type="entry name" value="Pyrv/PenolPyrv_kinase-like_dom"/>
</dbReference>
<dbReference type="PANTHER" id="PTHR20881">
    <property type="entry name" value="3-METHYL-2-OXOBUTANOATE HYDROXYMETHYLTRANSFERASE"/>
    <property type="match status" value="1"/>
</dbReference>
<evidence type="ECO:0000256" key="8">
    <source>
        <dbReference type="PIRSR" id="PIRSR000388-3"/>
    </source>
</evidence>
<dbReference type="EC" id="2.1.2.11" evidence="5"/>
<dbReference type="AlphaFoldDB" id="A0A133UAZ5"/>
<dbReference type="FunFam" id="3.20.20.60:FF:000003">
    <property type="entry name" value="3-methyl-2-oxobutanoate hydroxymethyltransferase"/>
    <property type="match status" value="1"/>
</dbReference>
<reference evidence="9 10" key="1">
    <citation type="journal article" date="2016" name="Sci. Rep.">
        <title>Metabolic traits of an uncultured archaeal lineage -MSBL1- from brine pools of the Red Sea.</title>
        <authorList>
            <person name="Mwirichia R."/>
            <person name="Alam I."/>
            <person name="Rashid M."/>
            <person name="Vinu M."/>
            <person name="Ba-Alawi W."/>
            <person name="Anthony Kamau A."/>
            <person name="Kamanda Ngugi D."/>
            <person name="Goker M."/>
            <person name="Klenk H.P."/>
            <person name="Bajic V."/>
            <person name="Stingl U."/>
        </authorList>
    </citation>
    <scope>NUCLEOTIDE SEQUENCE [LARGE SCALE GENOMIC DNA]</scope>
    <source>
        <strain evidence="9">SCGC-AAA259A05</strain>
    </source>
</reference>
<evidence type="ECO:0000256" key="3">
    <source>
        <dbReference type="ARBA" id="ARBA00022679"/>
    </source>
</evidence>
<feature type="binding site" evidence="5 8">
    <location>
        <position position="117"/>
    </location>
    <ligand>
        <name>Mg(2+)</name>
        <dbReference type="ChEBI" id="CHEBI:18420"/>
    </ligand>
</feature>
<keyword evidence="5 8" id="KW-0479">Metal-binding</keyword>
<dbReference type="GO" id="GO:0003864">
    <property type="term" value="F:3-methyl-2-oxobutanoate hydroxymethyltransferase activity"/>
    <property type="evidence" value="ECO:0007669"/>
    <property type="project" value="UniProtKB-UniRule"/>
</dbReference>
<dbReference type="NCBIfam" id="NF001452">
    <property type="entry name" value="PRK00311.1"/>
    <property type="match status" value="1"/>
</dbReference>
<keyword evidence="4 5" id="KW-0173">Coenzyme A biosynthesis</keyword>
<dbReference type="Gene3D" id="3.20.20.60">
    <property type="entry name" value="Phosphoenolpyruvate-binding domains"/>
    <property type="match status" value="1"/>
</dbReference>
<comment type="subcellular location">
    <subcellularLocation>
        <location evidence="5">Cytoplasm</location>
    </subcellularLocation>
</comment>
<dbReference type="PANTHER" id="PTHR20881:SF0">
    <property type="entry name" value="3-METHYL-2-OXOBUTANOATE HYDROXYMETHYLTRANSFERASE"/>
    <property type="match status" value="1"/>
</dbReference>
<feature type="binding site" evidence="5 7">
    <location>
        <position position="115"/>
    </location>
    <ligand>
        <name>3-methyl-2-oxobutanoate</name>
        <dbReference type="ChEBI" id="CHEBI:11851"/>
    </ligand>
</feature>
<feature type="binding site" evidence="5 8">
    <location>
        <position position="46"/>
    </location>
    <ligand>
        <name>Mg(2+)</name>
        <dbReference type="ChEBI" id="CHEBI:18420"/>
    </ligand>
</feature>
<dbReference type="GO" id="GO:0015937">
    <property type="term" value="P:coenzyme A biosynthetic process"/>
    <property type="evidence" value="ECO:0007669"/>
    <property type="project" value="UniProtKB-UniRule"/>
</dbReference>
<evidence type="ECO:0000313" key="10">
    <source>
        <dbReference type="Proteomes" id="UP000070163"/>
    </source>
</evidence>
<accession>A0A133UAZ5</accession>
<comment type="caution">
    <text evidence="9">The sequence shown here is derived from an EMBL/GenBank/DDBJ whole genome shotgun (WGS) entry which is preliminary data.</text>
</comment>
<evidence type="ECO:0000313" key="9">
    <source>
        <dbReference type="EMBL" id="KXA91351.1"/>
    </source>
</evidence>
<comment type="similarity">
    <text evidence="2 5">Belongs to the PanB family.</text>
</comment>
<comment type="cofactor">
    <cofactor evidence="5 8">
        <name>Mg(2+)</name>
        <dbReference type="ChEBI" id="CHEBI:18420"/>
    </cofactor>
    <text evidence="5 8">Binds 1 Mg(2+) ion per subunit.</text>
</comment>
<feature type="binding site" evidence="5 8">
    <location>
        <position position="85"/>
    </location>
    <ligand>
        <name>Mg(2+)</name>
        <dbReference type="ChEBI" id="CHEBI:18420"/>
    </ligand>
</feature>
<dbReference type="PIRSF" id="PIRSF000388">
    <property type="entry name" value="Pantoate_hydroxy_MeTrfase"/>
    <property type="match status" value="1"/>
</dbReference>
<comment type="pathway">
    <text evidence="1">Cofactor biosynthesis; (R)-pantothenate biosynthesis; (R)-pantoate from 3-methyl-2-oxobutanoate: step 1/2.</text>
</comment>
<dbReference type="InterPro" id="IPR040442">
    <property type="entry name" value="Pyrv_kinase-like_dom_sf"/>
</dbReference>
<dbReference type="Proteomes" id="UP000070163">
    <property type="component" value="Unassembled WGS sequence"/>
</dbReference>
<dbReference type="Pfam" id="PF02548">
    <property type="entry name" value="Pantoate_transf"/>
    <property type="match status" value="1"/>
</dbReference>